<dbReference type="InterPro" id="IPR002347">
    <property type="entry name" value="SDR_fam"/>
</dbReference>
<reference evidence="2" key="1">
    <citation type="journal article" date="2019" name="Int. J. Syst. Evol. Microbiol.">
        <title>The Global Catalogue of Microorganisms (GCM) 10K type strain sequencing project: providing services to taxonomists for standard genome sequencing and annotation.</title>
        <authorList>
            <consortium name="The Broad Institute Genomics Platform"/>
            <consortium name="The Broad Institute Genome Sequencing Center for Infectious Disease"/>
            <person name="Wu L."/>
            <person name="Ma J."/>
        </authorList>
    </citation>
    <scope>NUCLEOTIDE SEQUENCE [LARGE SCALE GENOMIC DNA]</scope>
    <source>
        <strain evidence="2">CCUG 55328</strain>
    </source>
</reference>
<name>A0ABW3TFG9_9RHOB</name>
<gene>
    <name evidence="1" type="ORF">ACFQ3C_14795</name>
</gene>
<sequence length="65" mass="7189">MGFVDSDLVRRLFSTDEIAQVEANVPLKRLTSYQETSSFVVMLASDTASFVTGQTIPFDGGRVMR</sequence>
<evidence type="ECO:0000313" key="2">
    <source>
        <dbReference type="Proteomes" id="UP001597151"/>
    </source>
</evidence>
<dbReference type="Gene3D" id="3.40.50.720">
    <property type="entry name" value="NAD(P)-binding Rossmann-like Domain"/>
    <property type="match status" value="1"/>
</dbReference>
<organism evidence="1 2">
    <name type="scientific">Seohaeicola saemankumensis</name>
    <dbReference type="NCBI Taxonomy" id="481181"/>
    <lineage>
        <taxon>Bacteria</taxon>
        <taxon>Pseudomonadati</taxon>
        <taxon>Pseudomonadota</taxon>
        <taxon>Alphaproteobacteria</taxon>
        <taxon>Rhodobacterales</taxon>
        <taxon>Roseobacteraceae</taxon>
        <taxon>Seohaeicola</taxon>
    </lineage>
</organism>
<evidence type="ECO:0000313" key="1">
    <source>
        <dbReference type="EMBL" id="MFD1195939.1"/>
    </source>
</evidence>
<dbReference type="EMBL" id="JBHTKR010000006">
    <property type="protein sequence ID" value="MFD1195939.1"/>
    <property type="molecule type" value="Genomic_DNA"/>
</dbReference>
<dbReference type="Pfam" id="PF13561">
    <property type="entry name" value="adh_short_C2"/>
    <property type="match status" value="1"/>
</dbReference>
<comment type="caution">
    <text evidence="1">The sequence shown here is derived from an EMBL/GenBank/DDBJ whole genome shotgun (WGS) entry which is preliminary data.</text>
</comment>
<protein>
    <submittedName>
        <fullName evidence="1">SDR family oxidoreductase</fullName>
    </submittedName>
</protein>
<dbReference type="RefSeq" id="WP_380793384.1">
    <property type="nucleotide sequence ID" value="NZ_JBHTKR010000006.1"/>
</dbReference>
<dbReference type="Proteomes" id="UP001597151">
    <property type="component" value="Unassembled WGS sequence"/>
</dbReference>
<dbReference type="InterPro" id="IPR036291">
    <property type="entry name" value="NAD(P)-bd_dom_sf"/>
</dbReference>
<proteinExistence type="predicted"/>
<keyword evidence="2" id="KW-1185">Reference proteome</keyword>
<accession>A0ABW3TFG9</accession>
<dbReference type="SUPFAM" id="SSF51735">
    <property type="entry name" value="NAD(P)-binding Rossmann-fold domains"/>
    <property type="match status" value="1"/>
</dbReference>